<keyword evidence="2" id="KW-1185">Reference proteome</keyword>
<dbReference type="EMBL" id="JANPWB010000001">
    <property type="protein sequence ID" value="KAJ1213861.1"/>
    <property type="molecule type" value="Genomic_DNA"/>
</dbReference>
<dbReference type="AlphaFoldDB" id="A0AAV7WLN4"/>
<proteinExistence type="predicted"/>
<sequence>MLTVDYDEDSLEEGMVWNGEEPTEALIAQEREEWPEQRKAGDEALDFLELFLLVVAIMFNVDNVSVVQVVNRQSAWDAQLMHVFVLGCLRHDISLRAQHVPEVDNDILGALSR</sequence>
<reference evidence="1" key="1">
    <citation type="journal article" date="2022" name="bioRxiv">
        <title>Sequencing and chromosome-scale assembly of the giantPleurodeles waltlgenome.</title>
        <authorList>
            <person name="Brown T."/>
            <person name="Elewa A."/>
            <person name="Iarovenko S."/>
            <person name="Subramanian E."/>
            <person name="Araus A.J."/>
            <person name="Petzold A."/>
            <person name="Susuki M."/>
            <person name="Suzuki K.-i.T."/>
            <person name="Hayashi T."/>
            <person name="Toyoda A."/>
            <person name="Oliveira C."/>
            <person name="Osipova E."/>
            <person name="Leigh N.D."/>
            <person name="Simon A."/>
            <person name="Yun M.H."/>
        </authorList>
    </citation>
    <scope>NUCLEOTIDE SEQUENCE</scope>
    <source>
        <strain evidence="1">20211129_DDA</strain>
        <tissue evidence="1">Liver</tissue>
    </source>
</reference>
<organism evidence="1 2">
    <name type="scientific">Pleurodeles waltl</name>
    <name type="common">Iberian ribbed newt</name>
    <dbReference type="NCBI Taxonomy" id="8319"/>
    <lineage>
        <taxon>Eukaryota</taxon>
        <taxon>Metazoa</taxon>
        <taxon>Chordata</taxon>
        <taxon>Craniata</taxon>
        <taxon>Vertebrata</taxon>
        <taxon>Euteleostomi</taxon>
        <taxon>Amphibia</taxon>
        <taxon>Batrachia</taxon>
        <taxon>Caudata</taxon>
        <taxon>Salamandroidea</taxon>
        <taxon>Salamandridae</taxon>
        <taxon>Pleurodelinae</taxon>
        <taxon>Pleurodeles</taxon>
    </lineage>
</organism>
<comment type="caution">
    <text evidence="1">The sequence shown here is derived from an EMBL/GenBank/DDBJ whole genome shotgun (WGS) entry which is preliminary data.</text>
</comment>
<evidence type="ECO:0000313" key="2">
    <source>
        <dbReference type="Proteomes" id="UP001066276"/>
    </source>
</evidence>
<gene>
    <name evidence="1" type="ORF">NDU88_001491</name>
</gene>
<accession>A0AAV7WLN4</accession>
<evidence type="ECO:0000313" key="1">
    <source>
        <dbReference type="EMBL" id="KAJ1213861.1"/>
    </source>
</evidence>
<name>A0AAV7WLN4_PLEWA</name>
<dbReference type="Proteomes" id="UP001066276">
    <property type="component" value="Chromosome 1_1"/>
</dbReference>
<protein>
    <submittedName>
        <fullName evidence="1">Uncharacterized protein</fullName>
    </submittedName>
</protein>